<evidence type="ECO:0000313" key="3">
    <source>
        <dbReference type="Ensembl" id="ENSPCLP00000024580.1"/>
    </source>
</evidence>
<keyword evidence="1" id="KW-0175">Coiled coil</keyword>
<feature type="coiled-coil region" evidence="1">
    <location>
        <begin position="117"/>
        <end position="162"/>
    </location>
</feature>
<organism evidence="3 4">
    <name type="scientific">Phasianus colchicus</name>
    <name type="common">Common pheasant</name>
    <dbReference type="NCBI Taxonomy" id="9054"/>
    <lineage>
        <taxon>Eukaryota</taxon>
        <taxon>Metazoa</taxon>
        <taxon>Chordata</taxon>
        <taxon>Craniata</taxon>
        <taxon>Vertebrata</taxon>
        <taxon>Euteleostomi</taxon>
        <taxon>Archelosauria</taxon>
        <taxon>Archosauria</taxon>
        <taxon>Dinosauria</taxon>
        <taxon>Saurischia</taxon>
        <taxon>Theropoda</taxon>
        <taxon>Coelurosauria</taxon>
        <taxon>Aves</taxon>
        <taxon>Neognathae</taxon>
        <taxon>Galloanserae</taxon>
        <taxon>Galliformes</taxon>
        <taxon>Phasianidae</taxon>
        <taxon>Phasianinae</taxon>
        <taxon>Phasianus</taxon>
    </lineage>
</organism>
<evidence type="ECO:0000313" key="4">
    <source>
        <dbReference type="Proteomes" id="UP000472261"/>
    </source>
</evidence>
<name>A0A669QY62_PHACC</name>
<reference evidence="3" key="2">
    <citation type="submission" date="2025-09" db="UniProtKB">
        <authorList>
            <consortium name="Ensembl"/>
        </authorList>
    </citation>
    <scope>IDENTIFICATION</scope>
</reference>
<evidence type="ECO:0000256" key="1">
    <source>
        <dbReference type="SAM" id="Coils"/>
    </source>
</evidence>
<dbReference type="InterPro" id="IPR042336">
    <property type="entry name" value="GOLIM4"/>
</dbReference>
<evidence type="ECO:0008006" key="5">
    <source>
        <dbReference type="Google" id="ProtNLM"/>
    </source>
</evidence>
<dbReference type="AlphaFoldDB" id="A0A669QY62"/>
<proteinExistence type="predicted"/>
<accession>A0A669QY62</accession>
<dbReference type="OMA" id="HNQHEEI"/>
<dbReference type="Ensembl" id="ENSPCLT00000034117.1">
    <property type="protein sequence ID" value="ENSPCLP00000024580.1"/>
    <property type="gene ID" value="ENSPCLG00000021690.1"/>
</dbReference>
<evidence type="ECO:0000256" key="2">
    <source>
        <dbReference type="SAM" id="MobiDB-lite"/>
    </source>
</evidence>
<sequence length="178" mass="20453">MGTGMCSRRQKGLLQTGFCLLAVACLGSGAFLYHHLQQKVRSAEALAQKYKQQQEALSAQLQVVYEHRSRLERSLQKERGEHKKTKEGKLTRVVEQQPANPPAQDSMNRYGALSSQHKILKNQHEDVKKQLIDLQLQHNSLKLEHRKTLETHSQKYAQLQQEKDSEVCWKKAEALREA</sequence>
<dbReference type="PANTHER" id="PTHR22909">
    <property type="entry name" value="GOLGI INTEGRAL MEMBRANE PROTEIN 4"/>
    <property type="match status" value="1"/>
</dbReference>
<dbReference type="Proteomes" id="UP000472261">
    <property type="component" value="Unplaced"/>
</dbReference>
<feature type="region of interest" description="Disordered" evidence="2">
    <location>
        <begin position="73"/>
        <end position="109"/>
    </location>
</feature>
<feature type="coiled-coil region" evidence="1">
    <location>
        <begin position="33"/>
        <end position="60"/>
    </location>
</feature>
<reference evidence="3" key="1">
    <citation type="submission" date="2025-08" db="UniProtKB">
        <authorList>
            <consortium name="Ensembl"/>
        </authorList>
    </citation>
    <scope>IDENTIFICATION</scope>
</reference>
<protein>
    <recommendedName>
        <fullName evidence="5">Golgi integral membrane protein 4</fullName>
    </recommendedName>
</protein>
<keyword evidence="4" id="KW-1185">Reference proteome</keyword>
<dbReference type="PANTHER" id="PTHR22909:SF23">
    <property type="entry name" value="GOLGI INTEGRAL MEMBRANE PROTEIN 4-LIKE"/>
    <property type="match status" value="1"/>
</dbReference>
<dbReference type="GO" id="GO:0000139">
    <property type="term" value="C:Golgi membrane"/>
    <property type="evidence" value="ECO:0007669"/>
    <property type="project" value="InterPro"/>
</dbReference>